<dbReference type="PROSITE" id="PS00662">
    <property type="entry name" value="T2SP_E"/>
    <property type="match status" value="1"/>
</dbReference>
<gene>
    <name evidence="3" type="ORF">C4541_01460</name>
</gene>
<dbReference type="Proteomes" id="UP000266426">
    <property type="component" value="Unassembled WGS sequence"/>
</dbReference>
<evidence type="ECO:0000259" key="2">
    <source>
        <dbReference type="PROSITE" id="PS00662"/>
    </source>
</evidence>
<evidence type="ECO:0000256" key="1">
    <source>
        <dbReference type="ARBA" id="ARBA00006611"/>
    </source>
</evidence>
<dbReference type="GO" id="GO:0005524">
    <property type="term" value="F:ATP binding"/>
    <property type="evidence" value="ECO:0007669"/>
    <property type="project" value="InterPro"/>
</dbReference>
<dbReference type="PANTHER" id="PTHR30486">
    <property type="entry name" value="TWITCHING MOTILITY PROTEIN PILT"/>
    <property type="match status" value="1"/>
</dbReference>
<dbReference type="SUPFAM" id="SSF52540">
    <property type="entry name" value="P-loop containing nucleoside triphosphate hydrolases"/>
    <property type="match status" value="1"/>
</dbReference>
<dbReference type="Gene3D" id="3.30.450.90">
    <property type="match status" value="1"/>
</dbReference>
<dbReference type="CDD" id="cd01131">
    <property type="entry name" value="PilT"/>
    <property type="match status" value="1"/>
</dbReference>
<name>A0A3A4RFK0_9BACT</name>
<evidence type="ECO:0000313" key="3">
    <source>
        <dbReference type="EMBL" id="RJP61693.1"/>
    </source>
</evidence>
<dbReference type="InterPro" id="IPR006321">
    <property type="entry name" value="PilT/PilU"/>
</dbReference>
<dbReference type="InterPro" id="IPR050921">
    <property type="entry name" value="T4SS_GSP_E_ATPase"/>
</dbReference>
<sequence length="358" mass="39775">MLKIEELFAQAREKGASDIHIASGRAPVVRLHGELTYLNDNDDVVSNSHDMLFAMLTSEQSEFFKQSLDLDFAYTSTDNYRYRGNLFMQYRGGVNGVFRLIPDTIPELHDLGLPPAVKNFTDLHQGLVLVTGPMGSGKTTTLASMVNLINRNRADHILTIEDPIEYIHKNLRGVVNQREVRIHTKSYTAALRSALREDPDVIMVGELRDLETISLALTAAETGHLVFGTLHTTDAVGTVNRIIDVFPPGEQNKVRIMLAESLKGVLSQQLIPRSDKQGMVVAAELLINTSALANMIRDNKTFQIPSIIQSGKAKSGMCMMDDSIMDLLKNGVISPQKAYAFAQDKTQFRQFLKEENNG</sequence>
<comment type="similarity">
    <text evidence="1">Belongs to the GSP E family.</text>
</comment>
<dbReference type="EMBL" id="QZJZ01000010">
    <property type="protein sequence ID" value="RJP61693.1"/>
    <property type="molecule type" value="Genomic_DNA"/>
</dbReference>
<accession>A0A3A4RFK0</accession>
<dbReference type="InterPro" id="IPR027417">
    <property type="entry name" value="P-loop_NTPase"/>
</dbReference>
<protein>
    <submittedName>
        <fullName evidence="3">Type IV pilus twitching motility protein PilT</fullName>
    </submittedName>
</protein>
<reference evidence="3 4" key="1">
    <citation type="journal article" date="2017" name="ISME J.">
        <title>Energy and carbon metabolisms in a deep terrestrial subsurface fluid microbial community.</title>
        <authorList>
            <person name="Momper L."/>
            <person name="Jungbluth S.P."/>
            <person name="Lee M.D."/>
            <person name="Amend J.P."/>
        </authorList>
    </citation>
    <scope>NUCLEOTIDE SEQUENCE [LARGE SCALE GENOMIC DNA]</scope>
    <source>
        <strain evidence="3">SURF_26</strain>
    </source>
</reference>
<feature type="domain" description="Bacterial type II secretion system protein E" evidence="2">
    <location>
        <begin position="195"/>
        <end position="209"/>
    </location>
</feature>
<dbReference type="Gene3D" id="3.40.50.300">
    <property type="entry name" value="P-loop containing nucleotide triphosphate hydrolases"/>
    <property type="match status" value="1"/>
</dbReference>
<dbReference type="AlphaFoldDB" id="A0A3A4RFK0"/>
<proteinExistence type="inferred from homology"/>
<organism evidence="3 4">
    <name type="scientific">Candidatus Auribacter fodinae</name>
    <dbReference type="NCBI Taxonomy" id="2093366"/>
    <lineage>
        <taxon>Bacteria</taxon>
        <taxon>Pseudomonadati</taxon>
        <taxon>Candidatus Auribacterota</taxon>
        <taxon>Candidatus Auribacteria</taxon>
        <taxon>Candidatus Auribacterales</taxon>
        <taxon>Candidatus Auribacteraceae</taxon>
        <taxon>Candidatus Auribacter</taxon>
    </lineage>
</organism>
<dbReference type="GO" id="GO:0016887">
    <property type="term" value="F:ATP hydrolysis activity"/>
    <property type="evidence" value="ECO:0007669"/>
    <property type="project" value="InterPro"/>
</dbReference>
<comment type="caution">
    <text evidence="3">The sequence shown here is derived from an EMBL/GenBank/DDBJ whole genome shotgun (WGS) entry which is preliminary data.</text>
</comment>
<evidence type="ECO:0000313" key="4">
    <source>
        <dbReference type="Proteomes" id="UP000266426"/>
    </source>
</evidence>
<dbReference type="InterPro" id="IPR001482">
    <property type="entry name" value="T2SS/T4SS_dom"/>
</dbReference>
<dbReference type="NCBIfam" id="TIGR01420">
    <property type="entry name" value="pilT_fam"/>
    <property type="match status" value="1"/>
</dbReference>
<dbReference type="Pfam" id="PF00437">
    <property type="entry name" value="T2SSE"/>
    <property type="match status" value="1"/>
</dbReference>